<dbReference type="EMBL" id="BPQO01000029">
    <property type="protein sequence ID" value="GJD91595.1"/>
    <property type="molecule type" value="Genomic_DNA"/>
</dbReference>
<feature type="chain" id="PRO_5043540013" evidence="1">
    <location>
        <begin position="26"/>
        <end position="168"/>
    </location>
</feature>
<accession>A0AAV4ZSQ5</accession>
<evidence type="ECO:0000256" key="1">
    <source>
        <dbReference type="SAM" id="SignalP"/>
    </source>
</evidence>
<evidence type="ECO:0000313" key="2">
    <source>
        <dbReference type="EMBL" id="GJD91595.1"/>
    </source>
</evidence>
<keyword evidence="3" id="KW-1185">Reference proteome</keyword>
<reference evidence="2" key="2">
    <citation type="submission" date="2021-08" db="EMBL/GenBank/DDBJ databases">
        <authorList>
            <person name="Tani A."/>
            <person name="Ola A."/>
            <person name="Ogura Y."/>
            <person name="Katsura K."/>
            <person name="Hayashi T."/>
        </authorList>
    </citation>
    <scope>NUCLEOTIDE SEQUENCE</scope>
    <source>
        <strain evidence="2">DSM 16372</strain>
    </source>
</reference>
<reference evidence="2" key="1">
    <citation type="journal article" date="2016" name="Front. Microbiol.">
        <title>Genome Sequence of the Piezophilic, Mesophilic Sulfate-Reducing Bacterium Desulfovibrio indicus J2T.</title>
        <authorList>
            <person name="Cao J."/>
            <person name="Maignien L."/>
            <person name="Shao Z."/>
            <person name="Alain K."/>
            <person name="Jebbar M."/>
        </authorList>
    </citation>
    <scope>NUCLEOTIDE SEQUENCE</scope>
    <source>
        <strain evidence="2">DSM 16372</strain>
    </source>
</reference>
<comment type="caution">
    <text evidence="2">The sequence shown here is derived from an EMBL/GenBank/DDBJ whole genome shotgun (WGS) entry which is preliminary data.</text>
</comment>
<protein>
    <submittedName>
        <fullName evidence="2">Uncharacterized protein</fullName>
    </submittedName>
</protein>
<evidence type="ECO:0000313" key="3">
    <source>
        <dbReference type="Proteomes" id="UP001055247"/>
    </source>
</evidence>
<keyword evidence="1" id="KW-0732">Signal</keyword>
<sequence length="168" mass="17400">MVSTMRAATAALAAALVAAAAPASAGGDWQARQKGQTCFVKASPVASTNAPPGRGAVYVAVVHNRAERNFDAVSVVSGFPDVTRSNALVEIEGHTFELLPFGNAAFVRAGKPERDIIAAMSRPGTMKVVWTSSVDGTTIVDNYSLQGFKESKAAADRACGRTSSVASR</sequence>
<proteinExistence type="predicted"/>
<gene>
    <name evidence="2" type="ORF">BHAOGJBA_5143</name>
</gene>
<feature type="signal peptide" evidence="1">
    <location>
        <begin position="1"/>
        <end position="25"/>
    </location>
</feature>
<name>A0AAV4ZSQ5_9HYPH</name>
<dbReference type="AlphaFoldDB" id="A0AAV4ZSQ5"/>
<dbReference type="Proteomes" id="UP001055247">
    <property type="component" value="Unassembled WGS sequence"/>
</dbReference>
<organism evidence="2 3">
    <name type="scientific">Methylobacterium hispanicum</name>
    <dbReference type="NCBI Taxonomy" id="270350"/>
    <lineage>
        <taxon>Bacteria</taxon>
        <taxon>Pseudomonadati</taxon>
        <taxon>Pseudomonadota</taxon>
        <taxon>Alphaproteobacteria</taxon>
        <taxon>Hyphomicrobiales</taxon>
        <taxon>Methylobacteriaceae</taxon>
        <taxon>Methylobacterium</taxon>
    </lineage>
</organism>